<keyword evidence="2 7" id="KW-0812">Transmembrane</keyword>
<feature type="compositionally biased region" description="Polar residues" evidence="6">
    <location>
        <begin position="570"/>
        <end position="593"/>
    </location>
</feature>
<feature type="region of interest" description="Disordered" evidence="6">
    <location>
        <begin position="570"/>
        <end position="599"/>
    </location>
</feature>
<keyword evidence="4 7" id="KW-0472">Membrane</keyword>
<feature type="transmembrane region" description="Helical" evidence="7">
    <location>
        <begin position="12"/>
        <end position="44"/>
    </location>
</feature>
<evidence type="ECO:0000256" key="3">
    <source>
        <dbReference type="ARBA" id="ARBA00022989"/>
    </source>
</evidence>
<feature type="transmembrane region" description="Helical" evidence="7">
    <location>
        <begin position="191"/>
        <end position="214"/>
    </location>
</feature>
<name>A0A2T3AG20_9PEZI</name>
<dbReference type="GO" id="GO:0016020">
    <property type="term" value="C:membrane"/>
    <property type="evidence" value="ECO:0007669"/>
    <property type="project" value="UniProtKB-SubCell"/>
</dbReference>
<feature type="transmembrane region" description="Helical" evidence="7">
    <location>
        <begin position="269"/>
        <end position="292"/>
    </location>
</feature>
<evidence type="ECO:0000259" key="8">
    <source>
        <dbReference type="Pfam" id="PF20684"/>
    </source>
</evidence>
<organism evidence="9 10">
    <name type="scientific">Coniella lustricola</name>
    <dbReference type="NCBI Taxonomy" id="2025994"/>
    <lineage>
        <taxon>Eukaryota</taxon>
        <taxon>Fungi</taxon>
        <taxon>Dikarya</taxon>
        <taxon>Ascomycota</taxon>
        <taxon>Pezizomycotina</taxon>
        <taxon>Sordariomycetes</taxon>
        <taxon>Sordariomycetidae</taxon>
        <taxon>Diaporthales</taxon>
        <taxon>Schizoparmaceae</taxon>
        <taxon>Coniella</taxon>
    </lineage>
</organism>
<dbReference type="Proteomes" id="UP000241462">
    <property type="component" value="Unassembled WGS sequence"/>
</dbReference>
<gene>
    <name evidence="9" type="ORF">BD289DRAFT_125349</name>
</gene>
<evidence type="ECO:0000256" key="5">
    <source>
        <dbReference type="ARBA" id="ARBA00038359"/>
    </source>
</evidence>
<proteinExistence type="inferred from homology"/>
<feature type="transmembrane region" description="Helical" evidence="7">
    <location>
        <begin position="318"/>
        <end position="339"/>
    </location>
</feature>
<dbReference type="InterPro" id="IPR052337">
    <property type="entry name" value="SAT4-like"/>
</dbReference>
<feature type="region of interest" description="Disordered" evidence="6">
    <location>
        <begin position="453"/>
        <end position="483"/>
    </location>
</feature>
<evidence type="ECO:0000313" key="9">
    <source>
        <dbReference type="EMBL" id="PSR97036.1"/>
    </source>
</evidence>
<dbReference type="OrthoDB" id="3529975at2759"/>
<dbReference type="InterPro" id="IPR049326">
    <property type="entry name" value="Rhodopsin_dom_fungi"/>
</dbReference>
<evidence type="ECO:0000313" key="10">
    <source>
        <dbReference type="Proteomes" id="UP000241462"/>
    </source>
</evidence>
<feature type="transmembrane region" description="Helical" evidence="7">
    <location>
        <begin position="351"/>
        <end position="374"/>
    </location>
</feature>
<keyword evidence="3 7" id="KW-1133">Transmembrane helix</keyword>
<feature type="transmembrane region" description="Helical" evidence="7">
    <location>
        <begin position="394"/>
        <end position="413"/>
    </location>
</feature>
<dbReference type="PANTHER" id="PTHR33048">
    <property type="entry name" value="PTH11-LIKE INTEGRAL MEMBRANE PROTEIN (AFU_ORTHOLOGUE AFUA_5G11245)"/>
    <property type="match status" value="1"/>
</dbReference>
<evidence type="ECO:0000256" key="1">
    <source>
        <dbReference type="ARBA" id="ARBA00004141"/>
    </source>
</evidence>
<evidence type="ECO:0000256" key="2">
    <source>
        <dbReference type="ARBA" id="ARBA00022692"/>
    </source>
</evidence>
<keyword evidence="10" id="KW-1185">Reference proteome</keyword>
<feature type="transmembrane region" description="Helical" evidence="7">
    <location>
        <begin position="236"/>
        <end position="257"/>
    </location>
</feature>
<feature type="domain" description="Rhodopsin" evidence="8">
    <location>
        <begin position="175"/>
        <end position="417"/>
    </location>
</feature>
<protein>
    <recommendedName>
        <fullName evidence="8">Rhodopsin domain-containing protein</fullName>
    </recommendedName>
</protein>
<accession>A0A2T3AG20</accession>
<reference evidence="9 10" key="1">
    <citation type="journal article" date="2018" name="Mycol. Prog.">
        <title>Coniella lustricola, a new species from submerged detritus.</title>
        <authorList>
            <person name="Raudabaugh D.B."/>
            <person name="Iturriaga T."/>
            <person name="Carver A."/>
            <person name="Mondo S."/>
            <person name="Pangilinan J."/>
            <person name="Lipzen A."/>
            <person name="He G."/>
            <person name="Amirebrahimi M."/>
            <person name="Grigoriev I.V."/>
            <person name="Miller A.N."/>
        </authorList>
    </citation>
    <scope>NUCLEOTIDE SEQUENCE [LARGE SCALE GENOMIC DNA]</scope>
    <source>
        <strain evidence="9 10">B22-T-1</strain>
    </source>
</reference>
<dbReference type="PANTHER" id="PTHR33048:SF47">
    <property type="entry name" value="INTEGRAL MEMBRANE PROTEIN-RELATED"/>
    <property type="match status" value="1"/>
</dbReference>
<dbReference type="EMBL" id="KZ678395">
    <property type="protein sequence ID" value="PSR97036.1"/>
    <property type="molecule type" value="Genomic_DNA"/>
</dbReference>
<evidence type="ECO:0000256" key="4">
    <source>
        <dbReference type="ARBA" id="ARBA00023136"/>
    </source>
</evidence>
<comment type="subcellular location">
    <subcellularLocation>
        <location evidence="1">Membrane</location>
        <topology evidence="1">Multi-pass membrane protein</topology>
    </subcellularLocation>
</comment>
<comment type="similarity">
    <text evidence="5">Belongs to the SAT4 family.</text>
</comment>
<dbReference type="InParanoid" id="A0A2T3AG20"/>
<dbReference type="Pfam" id="PF20684">
    <property type="entry name" value="Fung_rhodopsin"/>
    <property type="match status" value="1"/>
</dbReference>
<feature type="transmembrane region" description="Helical" evidence="7">
    <location>
        <begin position="158"/>
        <end position="179"/>
    </location>
</feature>
<sequence length="599" mass="66867">MKGRKKKRVEHYFYLFGFDISLFPFSSPLVALLLFLFSLCLTLFDLVPLLHSLFDDATMLSLLRTPLYPLTALLFVASIACARDISEMSLTECGIECYETTCNSTTNLGCVCTTAGFNAVGTCLATACDSASTYYTSYRVLYRDCDVPRPVWTEDPNYFAAAIIVYIIQTAAFGLRVATRVMGLGKWGWDDITCVIAYATLVGQLVMCILEGYYGDYVNYWTLDFDRLPYFWRVDFARAIIYAIGLGLSKMSILFLYQRIFEGARLRRVLLASHIFNALLILSYLISAFFVAQPLNCNWELNQPLDCTYNDVWDGSGAYPALNAAFDIWLVLIPAVIVSRLQMKTERKVNVIAVFATGILTSLVAVLRFAIYRVQGLVSELSDATYQHVIIANYYAYYAELTCCFVIACLPAIRQLVGKKIWPLFKTQVLSRLPSSSILWCWSWSRSFRNRGKPERAIGSDEQGTGSDGGEKGIMKLNGRGKKGRFSLTLPSTMASSGVFSGTTTATTATARGTIVESESYVYNNFDDYKNSRIYNKNNAGADKGTVMTPSETIVELPAILSPKPHELNCSQHSTSGQQYEASWETRASSTRTIRVRAP</sequence>
<evidence type="ECO:0000256" key="7">
    <source>
        <dbReference type="SAM" id="Phobius"/>
    </source>
</evidence>
<dbReference type="AlphaFoldDB" id="A0A2T3AG20"/>
<evidence type="ECO:0000256" key="6">
    <source>
        <dbReference type="SAM" id="MobiDB-lite"/>
    </source>
</evidence>